<dbReference type="GO" id="GO:0008137">
    <property type="term" value="F:NADH dehydrogenase (ubiquinone) activity"/>
    <property type="evidence" value="ECO:0007669"/>
    <property type="project" value="InterPro"/>
</dbReference>
<dbReference type="GO" id="GO:0051287">
    <property type="term" value="F:NAD binding"/>
    <property type="evidence" value="ECO:0007669"/>
    <property type="project" value="UniProtKB-UniRule"/>
</dbReference>
<dbReference type="PANTHER" id="PTHR11780:SF10">
    <property type="entry name" value="NADH DEHYDROGENASE [UBIQUINONE] FLAVOPROTEIN 1, MITOCHONDRIAL"/>
    <property type="match status" value="1"/>
</dbReference>
<feature type="domain" description="NADH-ubiquinone oxidoreductase 51kDa subunit iron-sulphur binding" evidence="16">
    <location>
        <begin position="355"/>
        <end position="400"/>
    </location>
</feature>
<keyword evidence="10" id="KW-1278">Translocase</keyword>
<dbReference type="SUPFAM" id="SSF140490">
    <property type="entry name" value="Nqo1C-terminal domain-like"/>
    <property type="match status" value="1"/>
</dbReference>
<evidence type="ECO:0000256" key="4">
    <source>
        <dbReference type="ARBA" id="ARBA00019901"/>
    </source>
</evidence>
<dbReference type="SUPFAM" id="SSF142019">
    <property type="entry name" value="Nqo1 FMN-binding domain-like"/>
    <property type="match status" value="1"/>
</dbReference>
<name>A0A4Z0HFT5_9ACTN</name>
<keyword evidence="9 15" id="KW-0479">Metal-binding</keyword>
<dbReference type="NCBIfam" id="TIGR01959">
    <property type="entry name" value="nuoF_fam"/>
    <property type="match status" value="1"/>
</dbReference>
<dbReference type="Proteomes" id="UP000297948">
    <property type="component" value="Unassembled WGS sequence"/>
</dbReference>
<evidence type="ECO:0000256" key="1">
    <source>
        <dbReference type="ARBA" id="ARBA00001917"/>
    </source>
</evidence>
<dbReference type="FunFam" id="3.10.20.600:FF:000003">
    <property type="entry name" value="NADH-quinone oxidoreductase subunit F"/>
    <property type="match status" value="1"/>
</dbReference>
<dbReference type="Gene3D" id="1.20.1440.230">
    <property type="entry name" value="NADH-ubiquinone oxidoreductase 51kDa subunit, iron-sulphur binding domain"/>
    <property type="match status" value="1"/>
</dbReference>
<dbReference type="OrthoDB" id="9805533at2"/>
<evidence type="ECO:0000256" key="3">
    <source>
        <dbReference type="ARBA" id="ARBA00007523"/>
    </source>
</evidence>
<dbReference type="Pfam" id="PF10531">
    <property type="entry name" value="SLBB"/>
    <property type="match status" value="1"/>
</dbReference>
<evidence type="ECO:0000256" key="2">
    <source>
        <dbReference type="ARBA" id="ARBA00001966"/>
    </source>
</evidence>
<keyword evidence="18" id="KW-1185">Reference proteome</keyword>
<gene>
    <name evidence="17" type="primary">nuoF</name>
    <name evidence="17" type="ORF">E4099_06000</name>
</gene>
<keyword evidence="7 15" id="KW-0288">FMN</keyword>
<reference evidence="17 18" key="1">
    <citation type="submission" date="2019-03" db="EMBL/GenBank/DDBJ databases">
        <authorList>
            <person name="Gonzalez-Pimentel J.L."/>
        </authorList>
    </citation>
    <scope>NUCLEOTIDE SEQUENCE [LARGE SCALE GENOMIC DNA]</scope>
    <source>
        <strain evidence="17 18">JCM 31289</strain>
    </source>
</reference>
<comment type="cofactor">
    <cofactor evidence="2 15">
        <name>[4Fe-4S] cluster</name>
        <dbReference type="ChEBI" id="CHEBI:49883"/>
    </cofactor>
</comment>
<dbReference type="PANTHER" id="PTHR11780">
    <property type="entry name" value="NADH-UBIQUINONE OXIDOREDUCTASE FLAVOPROTEIN 1 NDUFV1"/>
    <property type="match status" value="1"/>
</dbReference>
<comment type="similarity">
    <text evidence="3 15">Belongs to the complex I 51 kDa subunit family.</text>
</comment>
<dbReference type="Gene3D" id="3.10.20.600">
    <property type="match status" value="1"/>
</dbReference>
<dbReference type="InterPro" id="IPR011538">
    <property type="entry name" value="Nuo51_FMN-bd"/>
</dbReference>
<proteinExistence type="inferred from homology"/>
<dbReference type="SUPFAM" id="SSF142984">
    <property type="entry name" value="Nqo1 middle domain-like"/>
    <property type="match status" value="1"/>
</dbReference>
<evidence type="ECO:0000256" key="5">
    <source>
        <dbReference type="ARBA" id="ARBA00022485"/>
    </source>
</evidence>
<keyword evidence="11 15" id="KW-0408">Iron</keyword>
<dbReference type="GO" id="GO:0048038">
    <property type="term" value="F:quinone binding"/>
    <property type="evidence" value="ECO:0007669"/>
    <property type="project" value="UniProtKB-KW"/>
</dbReference>
<dbReference type="Pfam" id="PF10589">
    <property type="entry name" value="NADH_4Fe-4S"/>
    <property type="match status" value="1"/>
</dbReference>
<dbReference type="NCBIfam" id="NF010120">
    <property type="entry name" value="PRK13596.1"/>
    <property type="match status" value="1"/>
</dbReference>
<dbReference type="GO" id="GO:0051539">
    <property type="term" value="F:4 iron, 4 sulfur cluster binding"/>
    <property type="evidence" value="ECO:0007669"/>
    <property type="project" value="UniProtKB-UniRule"/>
</dbReference>
<dbReference type="FunFam" id="3.40.50.11540:FF:000001">
    <property type="entry name" value="NADH dehydrogenase [ubiquinone] flavoprotein 1, mitochondrial"/>
    <property type="match status" value="1"/>
</dbReference>
<dbReference type="InterPro" id="IPR019554">
    <property type="entry name" value="Soluble_ligand-bd"/>
</dbReference>
<evidence type="ECO:0000256" key="13">
    <source>
        <dbReference type="ARBA" id="ARBA00023027"/>
    </source>
</evidence>
<dbReference type="GO" id="GO:0003954">
    <property type="term" value="F:NADH dehydrogenase activity"/>
    <property type="evidence" value="ECO:0007669"/>
    <property type="project" value="TreeGrafter"/>
</dbReference>
<sequence length="469" mass="50697">MTVATEDGGTARQAVGGEAGPEALLTPVLSAFWDEPECWTLETYRRHEGYEGLRKALTMAPDDVIALVKDSGLRGRGGAGFPTGMKWQFIPQGDGKPHYLVVNADESEPGTCKDIPLLFANPHSLIEGMAIACHAIRSTHAFIYLRGEVVPVLRRLHEAVREAYAAGYLGTAEQRARTFGREDLPALDITVHAGAGAYICGEETALLDSLEGRRGQPRLRPPFPAVAGLYACPTVVNNVESIASVPAILHRGNEWFRSMGSEKSPGFTLYSLSGHVASPGQYEAPLGITLRQLLDMSGGMRPGHRLKFWTPGGSSTPLLTEEHLDVPLDYEGVGAAGSMLGTKALQCFDETTCVVRAVTRWTEFYAHESCGKCTPCREGTYWLVQLLRDIEAGKGRMDDLDKLADIADNINGKSFCALGDGAASPIFSSLAFFRAEYEEHITGRGCPFDPAKSTVWADGPKTSHLEVNA</sequence>
<dbReference type="Gene3D" id="3.40.50.11540">
    <property type="entry name" value="NADH-ubiquinone oxidoreductase 51kDa subunit"/>
    <property type="match status" value="1"/>
</dbReference>
<accession>A0A4Z0HFT5</accession>
<dbReference type="InterPro" id="IPR037225">
    <property type="entry name" value="Nuo51_FMN-bd_sf"/>
</dbReference>
<protein>
    <recommendedName>
        <fullName evidence="4 15">NADH-quinone oxidoreductase subunit F</fullName>
        <ecNumber evidence="15">7.1.1.-</ecNumber>
    </recommendedName>
</protein>
<comment type="cofactor">
    <cofactor evidence="1 15">
        <name>FMN</name>
        <dbReference type="ChEBI" id="CHEBI:58210"/>
    </cofactor>
</comment>
<dbReference type="GO" id="GO:0045333">
    <property type="term" value="P:cellular respiration"/>
    <property type="evidence" value="ECO:0007669"/>
    <property type="project" value="TreeGrafter"/>
</dbReference>
<dbReference type="PROSITE" id="PS00645">
    <property type="entry name" value="COMPLEX1_51K_2"/>
    <property type="match status" value="1"/>
</dbReference>
<dbReference type="GO" id="GO:0046872">
    <property type="term" value="F:metal ion binding"/>
    <property type="evidence" value="ECO:0007669"/>
    <property type="project" value="UniProtKB-KW"/>
</dbReference>
<dbReference type="Gene3D" id="6.10.250.1450">
    <property type="match status" value="1"/>
</dbReference>
<dbReference type="Pfam" id="PF01512">
    <property type="entry name" value="Complex1_51K"/>
    <property type="match status" value="1"/>
</dbReference>
<dbReference type="InterPro" id="IPR037207">
    <property type="entry name" value="Nuop51_4Fe4S-bd_sf"/>
</dbReference>
<dbReference type="InterPro" id="IPR011537">
    <property type="entry name" value="NADH-UbQ_OxRdtase_suF"/>
</dbReference>
<evidence type="ECO:0000256" key="12">
    <source>
        <dbReference type="ARBA" id="ARBA00023014"/>
    </source>
</evidence>
<dbReference type="AlphaFoldDB" id="A0A4Z0HFT5"/>
<comment type="caution">
    <text evidence="17">The sequence shown here is derived from an EMBL/GenBank/DDBJ whole genome shotgun (WGS) entry which is preliminary data.</text>
</comment>
<comment type="catalytic activity">
    <reaction evidence="14 15">
        <text>a quinone + NADH + 5 H(+)(in) = a quinol + NAD(+) + 4 H(+)(out)</text>
        <dbReference type="Rhea" id="RHEA:57888"/>
        <dbReference type="ChEBI" id="CHEBI:15378"/>
        <dbReference type="ChEBI" id="CHEBI:24646"/>
        <dbReference type="ChEBI" id="CHEBI:57540"/>
        <dbReference type="ChEBI" id="CHEBI:57945"/>
        <dbReference type="ChEBI" id="CHEBI:132124"/>
    </reaction>
</comment>
<keyword evidence="5 15" id="KW-0004">4Fe-4S</keyword>
<keyword evidence="6 15" id="KW-0285">Flavoprotein</keyword>
<keyword evidence="8 15" id="KW-0874">Quinone</keyword>
<organism evidence="17 18">
    <name type="scientific">Streptomyces palmae</name>
    <dbReference type="NCBI Taxonomy" id="1701085"/>
    <lineage>
        <taxon>Bacteria</taxon>
        <taxon>Bacillati</taxon>
        <taxon>Actinomycetota</taxon>
        <taxon>Actinomycetes</taxon>
        <taxon>Kitasatosporales</taxon>
        <taxon>Streptomycetaceae</taxon>
        <taxon>Streptomyces</taxon>
    </lineage>
</organism>
<evidence type="ECO:0000256" key="6">
    <source>
        <dbReference type="ARBA" id="ARBA00022630"/>
    </source>
</evidence>
<evidence type="ECO:0000256" key="15">
    <source>
        <dbReference type="RuleBase" id="RU364066"/>
    </source>
</evidence>
<evidence type="ECO:0000256" key="14">
    <source>
        <dbReference type="ARBA" id="ARBA00047712"/>
    </source>
</evidence>
<dbReference type="EC" id="7.1.1.-" evidence="15"/>
<evidence type="ECO:0000313" key="17">
    <source>
        <dbReference type="EMBL" id="TGB15920.1"/>
    </source>
</evidence>
<evidence type="ECO:0000256" key="10">
    <source>
        <dbReference type="ARBA" id="ARBA00022967"/>
    </source>
</evidence>
<dbReference type="EMBL" id="SRID01000033">
    <property type="protein sequence ID" value="TGB15920.1"/>
    <property type="molecule type" value="Genomic_DNA"/>
</dbReference>
<evidence type="ECO:0000256" key="11">
    <source>
        <dbReference type="ARBA" id="ARBA00023004"/>
    </source>
</evidence>
<evidence type="ECO:0000259" key="16">
    <source>
        <dbReference type="SMART" id="SM00928"/>
    </source>
</evidence>
<comment type="function">
    <text evidence="15">NDH-1 shuttles electrons from NADH, via FMN and iron-sulfur (Fe-S) centers, to quinones in the respiratory chain.</text>
</comment>
<keyword evidence="13 15" id="KW-0520">NAD</keyword>
<keyword evidence="17" id="KW-0560">Oxidoreductase</keyword>
<dbReference type="InterPro" id="IPR019575">
    <property type="entry name" value="Nuop51_4Fe4S-bd"/>
</dbReference>
<evidence type="ECO:0000313" key="18">
    <source>
        <dbReference type="Proteomes" id="UP000297948"/>
    </source>
</evidence>
<dbReference type="SMART" id="SM00928">
    <property type="entry name" value="NADH_4Fe-4S"/>
    <property type="match status" value="1"/>
</dbReference>
<evidence type="ECO:0000256" key="8">
    <source>
        <dbReference type="ARBA" id="ARBA00022719"/>
    </source>
</evidence>
<dbReference type="InterPro" id="IPR001949">
    <property type="entry name" value="NADH-UbQ_OxRdtase_51kDa_CS"/>
</dbReference>
<dbReference type="InterPro" id="IPR050837">
    <property type="entry name" value="ComplexI_51kDa_subunit"/>
</dbReference>
<keyword evidence="12 15" id="KW-0411">Iron-sulfur</keyword>
<dbReference type="PROSITE" id="PS00644">
    <property type="entry name" value="COMPLEX1_51K_1"/>
    <property type="match status" value="1"/>
</dbReference>
<evidence type="ECO:0000256" key="7">
    <source>
        <dbReference type="ARBA" id="ARBA00022643"/>
    </source>
</evidence>
<evidence type="ECO:0000256" key="9">
    <source>
        <dbReference type="ARBA" id="ARBA00022723"/>
    </source>
</evidence>
<dbReference type="GO" id="GO:0010181">
    <property type="term" value="F:FMN binding"/>
    <property type="evidence" value="ECO:0007669"/>
    <property type="project" value="InterPro"/>
</dbReference>
<dbReference type="FunFam" id="1.20.1440.230:FF:000001">
    <property type="entry name" value="Mitochondrial NADH dehydrogenase flavoprotein 1"/>
    <property type="match status" value="1"/>
</dbReference>
<dbReference type="RefSeq" id="WP_135337891.1">
    <property type="nucleotide sequence ID" value="NZ_JBHLTX010000036.1"/>
</dbReference>